<evidence type="ECO:0000256" key="1">
    <source>
        <dbReference type="ARBA" id="ARBA00004167"/>
    </source>
</evidence>
<dbReference type="PROSITE" id="PS50011">
    <property type="entry name" value="PROTEIN_KINASE_DOM"/>
    <property type="match status" value="1"/>
</dbReference>
<evidence type="ECO:0000313" key="20">
    <source>
        <dbReference type="Proteomes" id="UP001443914"/>
    </source>
</evidence>
<dbReference type="Pfam" id="PF00069">
    <property type="entry name" value="Pkinase"/>
    <property type="match status" value="1"/>
</dbReference>
<keyword evidence="14" id="KW-0325">Glycoprotein</keyword>
<evidence type="ECO:0000256" key="4">
    <source>
        <dbReference type="ARBA" id="ARBA00022614"/>
    </source>
</evidence>
<evidence type="ECO:0000256" key="13">
    <source>
        <dbReference type="ARBA" id="ARBA00023136"/>
    </source>
</evidence>
<dbReference type="SUPFAM" id="SSF56112">
    <property type="entry name" value="Protein kinase-like (PK-like)"/>
    <property type="match status" value="1"/>
</dbReference>
<dbReference type="EMBL" id="JBDFQZ010000013">
    <property type="protein sequence ID" value="KAK9669748.1"/>
    <property type="molecule type" value="Genomic_DNA"/>
</dbReference>
<keyword evidence="9" id="KW-0547">Nucleotide-binding</keyword>
<dbReference type="GO" id="GO:0016020">
    <property type="term" value="C:membrane"/>
    <property type="evidence" value="ECO:0007669"/>
    <property type="project" value="UniProtKB-SubCell"/>
</dbReference>
<evidence type="ECO:0000256" key="2">
    <source>
        <dbReference type="ARBA" id="ARBA00012513"/>
    </source>
</evidence>
<dbReference type="InterPro" id="IPR011009">
    <property type="entry name" value="Kinase-like_dom_sf"/>
</dbReference>
<dbReference type="PROSITE" id="PS00108">
    <property type="entry name" value="PROTEIN_KINASE_ST"/>
    <property type="match status" value="1"/>
</dbReference>
<comment type="caution">
    <text evidence="19">The sequence shown here is derived from an EMBL/GenBank/DDBJ whole genome shotgun (WGS) entry which is preliminary data.</text>
</comment>
<keyword evidence="11" id="KW-0067">ATP-binding</keyword>
<organism evidence="19 20">
    <name type="scientific">Saponaria officinalis</name>
    <name type="common">Common soapwort</name>
    <name type="synonym">Lychnis saponaria</name>
    <dbReference type="NCBI Taxonomy" id="3572"/>
    <lineage>
        <taxon>Eukaryota</taxon>
        <taxon>Viridiplantae</taxon>
        <taxon>Streptophyta</taxon>
        <taxon>Embryophyta</taxon>
        <taxon>Tracheophyta</taxon>
        <taxon>Spermatophyta</taxon>
        <taxon>Magnoliopsida</taxon>
        <taxon>eudicotyledons</taxon>
        <taxon>Gunneridae</taxon>
        <taxon>Pentapetalae</taxon>
        <taxon>Caryophyllales</taxon>
        <taxon>Caryophyllaceae</taxon>
        <taxon>Caryophylleae</taxon>
        <taxon>Saponaria</taxon>
    </lineage>
</organism>
<comment type="subcellular location">
    <subcellularLocation>
        <location evidence="1">Membrane</location>
        <topology evidence="1">Single-pass membrane protein</topology>
    </subcellularLocation>
</comment>
<comment type="catalytic activity">
    <reaction evidence="16">
        <text>L-seryl-[protein] + ATP = O-phospho-L-seryl-[protein] + ADP + H(+)</text>
        <dbReference type="Rhea" id="RHEA:17989"/>
        <dbReference type="Rhea" id="RHEA-COMP:9863"/>
        <dbReference type="Rhea" id="RHEA-COMP:11604"/>
        <dbReference type="ChEBI" id="CHEBI:15378"/>
        <dbReference type="ChEBI" id="CHEBI:29999"/>
        <dbReference type="ChEBI" id="CHEBI:30616"/>
        <dbReference type="ChEBI" id="CHEBI:83421"/>
        <dbReference type="ChEBI" id="CHEBI:456216"/>
        <dbReference type="EC" id="2.7.11.1"/>
    </reaction>
</comment>
<keyword evidence="4" id="KW-0433">Leucine-rich repeat</keyword>
<evidence type="ECO:0000313" key="19">
    <source>
        <dbReference type="EMBL" id="KAK9669748.1"/>
    </source>
</evidence>
<keyword evidence="6 17" id="KW-0812">Transmembrane</keyword>
<feature type="transmembrane region" description="Helical" evidence="17">
    <location>
        <begin position="314"/>
        <end position="338"/>
    </location>
</feature>
<evidence type="ECO:0000256" key="8">
    <source>
        <dbReference type="ARBA" id="ARBA00022737"/>
    </source>
</evidence>
<evidence type="ECO:0000256" key="10">
    <source>
        <dbReference type="ARBA" id="ARBA00022777"/>
    </source>
</evidence>
<keyword evidence="10" id="KW-0418">Kinase</keyword>
<protein>
    <recommendedName>
        <fullName evidence="2">non-specific serine/threonine protein kinase</fullName>
        <ecNumber evidence="2">2.7.11.1</ecNumber>
    </recommendedName>
</protein>
<dbReference type="InterPro" id="IPR000719">
    <property type="entry name" value="Prot_kinase_dom"/>
</dbReference>
<feature type="domain" description="Protein kinase" evidence="18">
    <location>
        <begin position="391"/>
        <end position="665"/>
    </location>
</feature>
<comment type="catalytic activity">
    <reaction evidence="15">
        <text>L-threonyl-[protein] + ATP = O-phospho-L-threonyl-[protein] + ADP + H(+)</text>
        <dbReference type="Rhea" id="RHEA:46608"/>
        <dbReference type="Rhea" id="RHEA-COMP:11060"/>
        <dbReference type="Rhea" id="RHEA-COMP:11605"/>
        <dbReference type="ChEBI" id="CHEBI:15378"/>
        <dbReference type="ChEBI" id="CHEBI:30013"/>
        <dbReference type="ChEBI" id="CHEBI:30616"/>
        <dbReference type="ChEBI" id="CHEBI:61977"/>
        <dbReference type="ChEBI" id="CHEBI:456216"/>
        <dbReference type="EC" id="2.7.11.1"/>
    </reaction>
</comment>
<dbReference type="PANTHER" id="PTHR45974">
    <property type="entry name" value="RECEPTOR-LIKE PROTEIN 55"/>
    <property type="match status" value="1"/>
</dbReference>
<evidence type="ECO:0000256" key="9">
    <source>
        <dbReference type="ARBA" id="ARBA00022741"/>
    </source>
</evidence>
<dbReference type="InterPro" id="IPR032675">
    <property type="entry name" value="LRR_dom_sf"/>
</dbReference>
<dbReference type="FunFam" id="1.10.510.10:FF:000453">
    <property type="entry name" value="LRR receptor-like serine/threonine-protein kinase HSL2"/>
    <property type="match status" value="1"/>
</dbReference>
<evidence type="ECO:0000256" key="6">
    <source>
        <dbReference type="ARBA" id="ARBA00022692"/>
    </source>
</evidence>
<dbReference type="SUPFAM" id="SSF52058">
    <property type="entry name" value="L domain-like"/>
    <property type="match status" value="1"/>
</dbReference>
<keyword evidence="8" id="KW-0677">Repeat</keyword>
<dbReference type="AlphaFoldDB" id="A0AAW1GY39"/>
<dbReference type="Gene3D" id="1.10.510.10">
    <property type="entry name" value="Transferase(Phosphotransferase) domain 1"/>
    <property type="match status" value="1"/>
</dbReference>
<dbReference type="PANTHER" id="PTHR45974:SF266">
    <property type="entry name" value="LEUCINE-RICH REPEAT RECEPTOR PROTEIN KINASE HPCA1"/>
    <property type="match status" value="1"/>
</dbReference>
<dbReference type="Pfam" id="PF00560">
    <property type="entry name" value="LRR_1"/>
    <property type="match status" value="1"/>
</dbReference>
<dbReference type="InterPro" id="IPR008271">
    <property type="entry name" value="Ser/Thr_kinase_AS"/>
</dbReference>
<dbReference type="SMART" id="SM00220">
    <property type="entry name" value="S_TKc"/>
    <property type="match status" value="1"/>
</dbReference>
<keyword evidence="12 17" id="KW-1133">Transmembrane helix</keyword>
<dbReference type="Proteomes" id="UP001443914">
    <property type="component" value="Unassembled WGS sequence"/>
</dbReference>
<keyword evidence="20" id="KW-1185">Reference proteome</keyword>
<evidence type="ECO:0000256" key="11">
    <source>
        <dbReference type="ARBA" id="ARBA00022840"/>
    </source>
</evidence>
<evidence type="ECO:0000256" key="15">
    <source>
        <dbReference type="ARBA" id="ARBA00047899"/>
    </source>
</evidence>
<evidence type="ECO:0000256" key="12">
    <source>
        <dbReference type="ARBA" id="ARBA00022989"/>
    </source>
</evidence>
<dbReference type="FunFam" id="3.80.10.10:FF:000542">
    <property type="entry name" value="Leucine-rich repeat protein kinase family protein"/>
    <property type="match status" value="1"/>
</dbReference>
<reference evidence="19" key="1">
    <citation type="submission" date="2024-03" db="EMBL/GenBank/DDBJ databases">
        <title>WGS assembly of Saponaria officinalis var. Norfolk2.</title>
        <authorList>
            <person name="Jenkins J."/>
            <person name="Shu S."/>
            <person name="Grimwood J."/>
            <person name="Barry K."/>
            <person name="Goodstein D."/>
            <person name="Schmutz J."/>
            <person name="Leebens-Mack J."/>
            <person name="Osbourn A."/>
        </authorList>
    </citation>
    <scope>NUCLEOTIDE SEQUENCE [LARGE SCALE GENOMIC DNA]</scope>
    <source>
        <strain evidence="19">JIC</strain>
    </source>
</reference>
<evidence type="ECO:0000256" key="5">
    <source>
        <dbReference type="ARBA" id="ARBA00022679"/>
    </source>
</evidence>
<dbReference type="GO" id="GO:0004674">
    <property type="term" value="F:protein serine/threonine kinase activity"/>
    <property type="evidence" value="ECO:0007669"/>
    <property type="project" value="UniProtKB-KW"/>
</dbReference>
<evidence type="ECO:0000256" key="16">
    <source>
        <dbReference type="ARBA" id="ARBA00048679"/>
    </source>
</evidence>
<evidence type="ECO:0000256" key="7">
    <source>
        <dbReference type="ARBA" id="ARBA00022729"/>
    </source>
</evidence>
<dbReference type="FunFam" id="3.30.200.20:FF:000039">
    <property type="entry name" value="receptor-like protein kinase FERONIA"/>
    <property type="match status" value="1"/>
</dbReference>
<dbReference type="Gene3D" id="3.80.10.10">
    <property type="entry name" value="Ribonuclease Inhibitor"/>
    <property type="match status" value="1"/>
</dbReference>
<dbReference type="Gene3D" id="3.30.200.20">
    <property type="entry name" value="Phosphorylase Kinase, domain 1"/>
    <property type="match status" value="1"/>
</dbReference>
<keyword evidence="5" id="KW-0808">Transferase</keyword>
<evidence type="ECO:0000256" key="17">
    <source>
        <dbReference type="SAM" id="Phobius"/>
    </source>
</evidence>
<keyword evidence="3" id="KW-0723">Serine/threonine-protein kinase</keyword>
<evidence type="ECO:0000256" key="14">
    <source>
        <dbReference type="ARBA" id="ARBA00023180"/>
    </source>
</evidence>
<accession>A0AAW1GY39</accession>
<dbReference type="GO" id="GO:0005524">
    <property type="term" value="F:ATP binding"/>
    <property type="evidence" value="ECO:0007669"/>
    <property type="project" value="UniProtKB-KW"/>
</dbReference>
<dbReference type="EC" id="2.7.11.1" evidence="2"/>
<proteinExistence type="predicted"/>
<dbReference type="InterPro" id="IPR001611">
    <property type="entry name" value="Leu-rich_rpt"/>
</dbReference>
<gene>
    <name evidence="19" type="ORF">RND81_13G151900</name>
</gene>
<dbReference type="CDD" id="cd14066">
    <property type="entry name" value="STKc_IRAK"/>
    <property type="match status" value="1"/>
</dbReference>
<keyword evidence="13 17" id="KW-0472">Membrane</keyword>
<name>A0AAW1GY39_SAPOF</name>
<sequence length="708" mass="77786">MEQHLVWTCYFAPSIFTSGRNQLSGAIPPTLFNENMTLVHLLLDNNQLTGSIPPTLGLVEKLEVVRLDWNSLTGSVQTNISRLTYVTDLLISNNQLAGPIPDLTSLNLLSYLDMSNNTFELSDVPSCFSALPSLTTLVMEKSNIEDEIPASLFNLPQLQKVVPKRNRLSGTLNLGEEHSSQLRLVDLQFNNISAYTQRPGDDGIQIMLIPTFAALEQKLMSTFQSHKVAVDSVSLSNISRDLSNYLEMNLEIFPLGQVRFNRTAILTIGFMLSNQTFKPPPDFGPFYFEGSEYTTFAEEPGFVSGPKKGFGKSAIIGIAAGCSALLLVLLCIGAIICFRKKKPKTTVKPATPSGLASSATWMSPGSTTSTLQLTGSRLFSFDEIKKITSNFSQANEIGSGPYGKVYRGTLPTGQLVAVKRAEQQGSTNGGLEFKTEIELLSRVHHKNLVSLLGFCLEKDELILVYEFVPNGTLKGSLSGTSGIYLDWRRRVRVALGAARGLAYLHELANPPIMHRDIKSNNILLDENLSAKVSDFGLSKSFADGGKGHMTTEVKGTMWYLDPEYYMTQGLSEKSDVYSFGVLMLELITGKSPIDRGRYIVREVRNAMNRTEDLYGLHELLDTSVGLGTALKGFEKYVDVALWCVEESGEDRPAMGAVVKQLEDILEMAGLNPYSDSATSSATFDRRSPRQLYGDESLYNHSGASGSLR</sequence>
<evidence type="ECO:0000256" key="3">
    <source>
        <dbReference type="ARBA" id="ARBA00022527"/>
    </source>
</evidence>
<evidence type="ECO:0000259" key="18">
    <source>
        <dbReference type="PROSITE" id="PS50011"/>
    </source>
</evidence>
<keyword evidence="7" id="KW-0732">Signal</keyword>